<sequence length="164" mass="18598">MALFGSSRDISFMKKINNELIDNVIQQEVDVYALSLANTESNLYGEASSGKTYYRPVRVTCLLERGDQAYVADDQFGSDVTQIMTFRFLKPKLRELNLVPKAGDIVEVRGLYYELDQVNENQFILGKDNDYGKNVGPEFGESLSEICIGHYARVTRLQIEKARP</sequence>
<protein>
    <submittedName>
        <fullName evidence="1">Uncharacterized protein</fullName>
    </submittedName>
</protein>
<name>A0A6J5MEW1_9CAUD</name>
<organism evidence="1">
    <name type="scientific">uncultured Caudovirales phage</name>
    <dbReference type="NCBI Taxonomy" id="2100421"/>
    <lineage>
        <taxon>Viruses</taxon>
        <taxon>Duplodnaviria</taxon>
        <taxon>Heunggongvirae</taxon>
        <taxon>Uroviricota</taxon>
        <taxon>Caudoviricetes</taxon>
        <taxon>Peduoviridae</taxon>
        <taxon>Maltschvirus</taxon>
        <taxon>Maltschvirus maltsch</taxon>
    </lineage>
</organism>
<accession>A0A6J5MEW1</accession>
<dbReference type="EMBL" id="LR796421">
    <property type="protein sequence ID" value="CAB4143650.1"/>
    <property type="molecule type" value="Genomic_DNA"/>
</dbReference>
<proteinExistence type="predicted"/>
<reference evidence="1" key="1">
    <citation type="submission" date="2020-04" db="EMBL/GenBank/DDBJ databases">
        <authorList>
            <person name="Chiriac C."/>
            <person name="Salcher M."/>
            <person name="Ghai R."/>
            <person name="Kavagutti S V."/>
        </authorList>
    </citation>
    <scope>NUCLEOTIDE SEQUENCE</scope>
</reference>
<gene>
    <name evidence="1" type="ORF">UFOVP450_190</name>
</gene>
<evidence type="ECO:0000313" key="1">
    <source>
        <dbReference type="EMBL" id="CAB4143650.1"/>
    </source>
</evidence>